<dbReference type="Proteomes" id="UP000194474">
    <property type="component" value="Unassembled WGS sequence"/>
</dbReference>
<evidence type="ECO:0000313" key="3">
    <source>
        <dbReference type="Proteomes" id="UP000194474"/>
    </source>
</evidence>
<gene>
    <name evidence="2" type="ORF">SAMN06295905_0458</name>
</gene>
<feature type="region of interest" description="Disordered" evidence="1">
    <location>
        <begin position="38"/>
        <end position="60"/>
    </location>
</feature>
<name>A0A1Y6ELE9_9HYPH</name>
<organism evidence="2 3">
    <name type="scientific">Devosia lucknowensis</name>
    <dbReference type="NCBI Taxonomy" id="1096929"/>
    <lineage>
        <taxon>Bacteria</taxon>
        <taxon>Pseudomonadati</taxon>
        <taxon>Pseudomonadota</taxon>
        <taxon>Alphaproteobacteria</taxon>
        <taxon>Hyphomicrobiales</taxon>
        <taxon>Devosiaceae</taxon>
        <taxon>Devosia</taxon>
    </lineage>
</organism>
<sequence length="60" mass="6523">MKEAGLGKLLKFDGRKKSANAGTIVSGGAQILIFTGVRYERGSPPPPTTHNDTRRKRKRG</sequence>
<reference evidence="3" key="1">
    <citation type="submission" date="2017-04" db="EMBL/GenBank/DDBJ databases">
        <authorList>
            <person name="Varghese N."/>
            <person name="Submissions S."/>
        </authorList>
    </citation>
    <scope>NUCLEOTIDE SEQUENCE [LARGE SCALE GENOMIC DNA]</scope>
</reference>
<dbReference type="AlphaFoldDB" id="A0A1Y6ELE9"/>
<protein>
    <submittedName>
        <fullName evidence="2">Uncharacterized protein</fullName>
    </submittedName>
</protein>
<evidence type="ECO:0000256" key="1">
    <source>
        <dbReference type="SAM" id="MobiDB-lite"/>
    </source>
</evidence>
<keyword evidence="3" id="KW-1185">Reference proteome</keyword>
<evidence type="ECO:0000313" key="2">
    <source>
        <dbReference type="EMBL" id="SMQ61003.1"/>
    </source>
</evidence>
<proteinExistence type="predicted"/>
<accession>A0A1Y6ELE9</accession>
<dbReference type="EMBL" id="FXWK01000001">
    <property type="protein sequence ID" value="SMQ61003.1"/>
    <property type="molecule type" value="Genomic_DNA"/>
</dbReference>